<reference evidence="3 4" key="1">
    <citation type="submission" date="2021-03" db="EMBL/GenBank/DDBJ databases">
        <authorList>
            <person name="Peeters C."/>
        </authorList>
    </citation>
    <scope>NUCLEOTIDE SEQUENCE [LARGE SCALE GENOMIC DNA]</scope>
    <source>
        <strain evidence="3 4">LMG 26411</strain>
    </source>
</reference>
<evidence type="ECO:0008006" key="5">
    <source>
        <dbReference type="Google" id="ProtNLM"/>
    </source>
</evidence>
<proteinExistence type="predicted"/>
<dbReference type="RefSeq" id="WP_211955572.1">
    <property type="nucleotide sequence ID" value="NZ_CAJPVI010000030.1"/>
</dbReference>
<dbReference type="PANTHER" id="PTHR38588:SF1">
    <property type="entry name" value="BLL0334 PROTEIN"/>
    <property type="match status" value="1"/>
</dbReference>
<feature type="region of interest" description="Disordered" evidence="1">
    <location>
        <begin position="151"/>
        <end position="175"/>
    </location>
</feature>
<feature type="transmembrane region" description="Helical" evidence="2">
    <location>
        <begin position="223"/>
        <end position="244"/>
    </location>
</feature>
<organism evidence="3 4">
    <name type="scientific">Cupriavidus numazuensis</name>
    <dbReference type="NCBI Taxonomy" id="221992"/>
    <lineage>
        <taxon>Bacteria</taxon>
        <taxon>Pseudomonadati</taxon>
        <taxon>Pseudomonadota</taxon>
        <taxon>Betaproteobacteria</taxon>
        <taxon>Burkholderiales</taxon>
        <taxon>Burkholderiaceae</taxon>
        <taxon>Cupriavidus</taxon>
    </lineage>
</organism>
<evidence type="ECO:0000256" key="1">
    <source>
        <dbReference type="SAM" id="MobiDB-lite"/>
    </source>
</evidence>
<dbReference type="CDD" id="cd05018">
    <property type="entry name" value="CoxG"/>
    <property type="match status" value="1"/>
</dbReference>
<dbReference type="Proteomes" id="UP000672657">
    <property type="component" value="Unassembled WGS sequence"/>
</dbReference>
<protein>
    <recommendedName>
        <fullName evidence="5">Carbon monoxide dehydrogenase</fullName>
    </recommendedName>
</protein>
<gene>
    <name evidence="3" type="ORF">LMG26411_04598</name>
</gene>
<dbReference type="InterPro" id="IPR010419">
    <property type="entry name" value="CO_DH_gsu"/>
</dbReference>
<dbReference type="PANTHER" id="PTHR38588">
    <property type="entry name" value="BLL0334 PROTEIN"/>
    <property type="match status" value="1"/>
</dbReference>
<comment type="caution">
    <text evidence="3">The sequence shown here is derived from an EMBL/GenBank/DDBJ whole genome shotgun (WGS) entry which is preliminary data.</text>
</comment>
<evidence type="ECO:0000256" key="2">
    <source>
        <dbReference type="SAM" id="Phobius"/>
    </source>
</evidence>
<keyword evidence="2" id="KW-1133">Transmembrane helix</keyword>
<name>A0ABM8TM76_9BURK</name>
<keyword evidence="4" id="KW-1185">Reference proteome</keyword>
<dbReference type="InterPro" id="IPR023393">
    <property type="entry name" value="START-like_dom_sf"/>
</dbReference>
<dbReference type="SUPFAM" id="SSF55961">
    <property type="entry name" value="Bet v1-like"/>
    <property type="match status" value="1"/>
</dbReference>
<dbReference type="EMBL" id="CAJPVI010000030">
    <property type="protein sequence ID" value="CAG2154279.1"/>
    <property type="molecule type" value="Genomic_DNA"/>
</dbReference>
<keyword evidence="2" id="KW-0472">Membrane</keyword>
<evidence type="ECO:0000313" key="3">
    <source>
        <dbReference type="EMBL" id="CAG2154279.1"/>
    </source>
</evidence>
<keyword evidence="2" id="KW-0812">Transmembrane</keyword>
<evidence type="ECO:0000313" key="4">
    <source>
        <dbReference type="Proteomes" id="UP000672657"/>
    </source>
</evidence>
<dbReference type="Gene3D" id="3.30.530.20">
    <property type="match status" value="1"/>
</dbReference>
<accession>A0ABM8TM76</accession>
<sequence>MNITGQQTIAATPQLVWDALNNPEILKRCLPGCESVESSTAGEFLIVMAAAVGPLRARFKGTLRMTEAKPPESCVMVFQGEGGAVGFGKGSSTVSLAAVAGGTELEYTAKAEIGGKLAQVGSRLVETVARKLSDDFFKAFRQQLSPAPLASVPAHESVPSTAPRDTEGAGFSVDRLAGTGVPPEAAIEAEASAAAMVKLAGAIAPATQSEHTNSSARSVLVPGWWLLVAAAFGSLASLAGGCWLR</sequence>
<dbReference type="Pfam" id="PF06240">
    <property type="entry name" value="COXG"/>
    <property type="match status" value="1"/>
</dbReference>